<evidence type="ECO:0000256" key="6">
    <source>
        <dbReference type="SAM" id="MobiDB-lite"/>
    </source>
</evidence>
<keyword evidence="3 7" id="KW-0812">Transmembrane</keyword>
<keyword evidence="2" id="KW-1003">Cell membrane</keyword>
<protein>
    <submittedName>
        <fullName evidence="8">YihY/virulence factor BrkB family protein</fullName>
    </submittedName>
</protein>
<keyword evidence="9" id="KW-1185">Reference proteome</keyword>
<evidence type="ECO:0000256" key="1">
    <source>
        <dbReference type="ARBA" id="ARBA00004651"/>
    </source>
</evidence>
<evidence type="ECO:0000313" key="9">
    <source>
        <dbReference type="Proteomes" id="UP001167160"/>
    </source>
</evidence>
<evidence type="ECO:0000256" key="2">
    <source>
        <dbReference type="ARBA" id="ARBA00022475"/>
    </source>
</evidence>
<feature type="transmembrane region" description="Helical" evidence="7">
    <location>
        <begin position="140"/>
        <end position="166"/>
    </location>
</feature>
<feature type="transmembrane region" description="Helical" evidence="7">
    <location>
        <begin position="251"/>
        <end position="272"/>
    </location>
</feature>
<proteinExistence type="predicted"/>
<evidence type="ECO:0000256" key="5">
    <source>
        <dbReference type="ARBA" id="ARBA00023136"/>
    </source>
</evidence>
<dbReference type="PIRSF" id="PIRSF035875">
    <property type="entry name" value="RNase_BN"/>
    <property type="match status" value="1"/>
</dbReference>
<gene>
    <name evidence="8" type="ORF">M1E25_24875</name>
</gene>
<comment type="subcellular location">
    <subcellularLocation>
        <location evidence="1">Cell membrane</location>
        <topology evidence="1">Multi-pass membrane protein</topology>
    </subcellularLocation>
</comment>
<feature type="region of interest" description="Disordered" evidence="6">
    <location>
        <begin position="283"/>
        <end position="304"/>
    </location>
</feature>
<sequence>MPASPAELSGKSWKEALKRTKKEFKDDNLTDLAAALTYYGVLAIFPALLALVSILGLLGNASIDPLIDNVSRFAPESVRELLTTMLDQLKSTQGQAGIALAVGILLALWSASGYVAAFMRAANVVYDVGEGRPAWKTLPLRFGITVVVVVLVALIAVGVVFTGTLARRTGEIIGLGDTAVTVWNLAKWPVMLLLASLVIALLYWAAPNVRRRFRWVSPGSVLAVLLWLAASLAFAAYVANFAGYGKTYGSLAGVIVFLVWLWISNIAVLLGLEFNAEMERGRAIEGGHPPDDEPYVEPRDTRKL</sequence>
<evidence type="ECO:0000256" key="3">
    <source>
        <dbReference type="ARBA" id="ARBA00022692"/>
    </source>
</evidence>
<evidence type="ECO:0000256" key="4">
    <source>
        <dbReference type="ARBA" id="ARBA00022989"/>
    </source>
</evidence>
<name>A0ABT0XDN5_9ACTN</name>
<feature type="transmembrane region" description="Helical" evidence="7">
    <location>
        <begin position="96"/>
        <end position="119"/>
    </location>
</feature>
<reference evidence="8" key="1">
    <citation type="journal article" date="2023" name="Int. J. Syst. Evol. Microbiol.">
        <title>Streptomyces meridianus sp. nov. isolated from brackish water of the Tagus estuary in Alcochete, Portugal.</title>
        <authorList>
            <person name="Santos J.D.N."/>
            <person name="Klimek D."/>
            <person name="Calusinska M."/>
            <person name="Lobo Da Cunha A."/>
            <person name="Catita J."/>
            <person name="Goncalves H."/>
            <person name="Gonzalez I."/>
            <person name="Reyes F."/>
            <person name="Lage O.M."/>
        </authorList>
    </citation>
    <scope>NUCLEOTIDE SEQUENCE</scope>
    <source>
        <strain evidence="8">MTZ3.1</strain>
    </source>
</reference>
<organism evidence="8 9">
    <name type="scientific">Streptomyces meridianus</name>
    <dbReference type="NCBI Taxonomy" id="2938945"/>
    <lineage>
        <taxon>Bacteria</taxon>
        <taxon>Bacillati</taxon>
        <taxon>Actinomycetota</taxon>
        <taxon>Actinomycetes</taxon>
        <taxon>Kitasatosporales</taxon>
        <taxon>Streptomycetaceae</taxon>
        <taxon>Streptomyces</taxon>
    </lineage>
</organism>
<dbReference type="Pfam" id="PF03631">
    <property type="entry name" value="Virul_fac_BrkB"/>
    <property type="match status" value="1"/>
</dbReference>
<evidence type="ECO:0000256" key="7">
    <source>
        <dbReference type="SAM" id="Phobius"/>
    </source>
</evidence>
<dbReference type="NCBIfam" id="TIGR00765">
    <property type="entry name" value="yihY_not_rbn"/>
    <property type="match status" value="1"/>
</dbReference>
<dbReference type="PANTHER" id="PTHR30213">
    <property type="entry name" value="INNER MEMBRANE PROTEIN YHJD"/>
    <property type="match status" value="1"/>
</dbReference>
<dbReference type="Proteomes" id="UP001167160">
    <property type="component" value="Unassembled WGS sequence"/>
</dbReference>
<feature type="transmembrane region" description="Helical" evidence="7">
    <location>
        <begin position="186"/>
        <end position="206"/>
    </location>
</feature>
<comment type="caution">
    <text evidence="8">The sequence shown here is derived from an EMBL/GenBank/DDBJ whole genome shotgun (WGS) entry which is preliminary data.</text>
</comment>
<dbReference type="PANTHER" id="PTHR30213:SF0">
    <property type="entry name" value="UPF0761 MEMBRANE PROTEIN YIHY"/>
    <property type="match status" value="1"/>
</dbReference>
<feature type="transmembrane region" description="Helical" evidence="7">
    <location>
        <begin position="218"/>
        <end position="239"/>
    </location>
</feature>
<dbReference type="InterPro" id="IPR017039">
    <property type="entry name" value="Virul_fac_BrkB"/>
</dbReference>
<keyword evidence="5 7" id="KW-0472">Membrane</keyword>
<accession>A0ABT0XDN5</accession>
<evidence type="ECO:0000313" key="8">
    <source>
        <dbReference type="EMBL" id="MCM2580529.1"/>
    </source>
</evidence>
<keyword evidence="4 7" id="KW-1133">Transmembrane helix</keyword>
<feature type="transmembrane region" description="Helical" evidence="7">
    <location>
        <begin position="32"/>
        <end position="58"/>
    </location>
</feature>
<dbReference type="RefSeq" id="WP_251419458.1">
    <property type="nucleotide sequence ID" value="NZ_JAMQGM010000069.1"/>
</dbReference>
<dbReference type="EMBL" id="JAMQGM010000069">
    <property type="protein sequence ID" value="MCM2580529.1"/>
    <property type="molecule type" value="Genomic_DNA"/>
</dbReference>